<keyword evidence="1" id="KW-0175">Coiled coil</keyword>
<sequence length="456" mass="54801">MIITEKTAEQWTISDTLQGRTYFIYNYSFFNKYKDYGYANINAFVEEYFFNKIDKDLRGKLEIIKKKEDKEDGIRRRNESYIKKLKKEQIIRLKAELREEHPYMTDKEIEKMAYDIRDTKHKINWQYLNKMDEQEISVLKKRLKLKKRDIAKIIDAFELEENEFQTTRDFIIYARKINISNLFNAKNILNNYGECPFIKNNKCVITVRKQHFKILSFDPDEKAGIAFDLFDLLSLYGIGIMDLIRIKNIVITTYNEYLTEIEKVNEQLTNEKKRFKRILKEIKKLDKNNRAIYNYLKNHLTFLEIIIKEGEERICSTKYLQEDGKAIFFNSCRYLGKKYNTRYQKVSEEINLLCVLGILSKITDMTEDIVHNYEHDYNINYLVLNDLNWDIVEERIKVLKENKITPKNINFNSIKNVFGEDLVEQVFQKKKDKQAAEIKQEERKRGFIVRDEDVPF</sequence>
<proteinExistence type="predicted"/>
<accession>A0A974BIQ3</accession>
<name>A0A974BIQ3_SEDHY</name>
<keyword evidence="3" id="KW-1185">Reference proteome</keyword>
<comment type="caution">
    <text evidence="2">The sequence shown here is derived from an EMBL/GenBank/DDBJ whole genome shotgun (WGS) entry which is preliminary data.</text>
</comment>
<dbReference type="Proteomes" id="UP000611629">
    <property type="component" value="Unassembled WGS sequence"/>
</dbReference>
<dbReference type="RefSeq" id="WP_179237196.1">
    <property type="nucleotide sequence ID" value="NZ_JACBNQ010000003.1"/>
</dbReference>
<protein>
    <submittedName>
        <fullName evidence="2">Uncharacterized protein</fullName>
    </submittedName>
</protein>
<evidence type="ECO:0000256" key="1">
    <source>
        <dbReference type="SAM" id="Coils"/>
    </source>
</evidence>
<dbReference type="EMBL" id="JACBNQ010000003">
    <property type="protein sequence ID" value="NYB73502.1"/>
    <property type="molecule type" value="Genomic_DNA"/>
</dbReference>
<reference evidence="2" key="1">
    <citation type="submission" date="2020-07" db="EMBL/GenBank/DDBJ databases">
        <title>Genomic analysis of a strain of Sedimentibacter Hydroxybenzoicus DSM7310.</title>
        <authorList>
            <person name="Ma S."/>
        </authorList>
    </citation>
    <scope>NUCLEOTIDE SEQUENCE</scope>
    <source>
        <strain evidence="2">DSM 7310</strain>
    </source>
</reference>
<dbReference type="AlphaFoldDB" id="A0A974BIQ3"/>
<evidence type="ECO:0000313" key="3">
    <source>
        <dbReference type="Proteomes" id="UP000611629"/>
    </source>
</evidence>
<evidence type="ECO:0000313" key="2">
    <source>
        <dbReference type="EMBL" id="NYB73502.1"/>
    </source>
</evidence>
<feature type="coiled-coil region" evidence="1">
    <location>
        <begin position="254"/>
        <end position="288"/>
    </location>
</feature>
<organism evidence="2 3">
    <name type="scientific">Sedimentibacter hydroxybenzoicus DSM 7310</name>
    <dbReference type="NCBI Taxonomy" id="1123245"/>
    <lineage>
        <taxon>Bacteria</taxon>
        <taxon>Bacillati</taxon>
        <taxon>Bacillota</taxon>
        <taxon>Tissierellia</taxon>
        <taxon>Sedimentibacter</taxon>
    </lineage>
</organism>
<gene>
    <name evidence="2" type="ORF">HZF24_05050</name>
</gene>